<dbReference type="InterPro" id="IPR000847">
    <property type="entry name" value="LysR_HTH_N"/>
</dbReference>
<evidence type="ECO:0000256" key="1">
    <source>
        <dbReference type="ARBA" id="ARBA00009437"/>
    </source>
</evidence>
<dbReference type="RefSeq" id="WP_136359579.1">
    <property type="nucleotide sequence ID" value="NZ_SSNY01000011.1"/>
</dbReference>
<organism evidence="6 7">
    <name type="scientific">Ollibium composti</name>
    <dbReference type="NCBI Taxonomy" id="2675109"/>
    <lineage>
        <taxon>Bacteria</taxon>
        <taxon>Pseudomonadati</taxon>
        <taxon>Pseudomonadota</taxon>
        <taxon>Alphaproteobacteria</taxon>
        <taxon>Hyphomicrobiales</taxon>
        <taxon>Phyllobacteriaceae</taxon>
        <taxon>Ollibium</taxon>
    </lineage>
</organism>
<evidence type="ECO:0000313" key="6">
    <source>
        <dbReference type="EMBL" id="THF55540.1"/>
    </source>
</evidence>
<dbReference type="Gene3D" id="1.10.10.10">
    <property type="entry name" value="Winged helix-like DNA-binding domain superfamily/Winged helix DNA-binding domain"/>
    <property type="match status" value="1"/>
</dbReference>
<comment type="caution">
    <text evidence="6">The sequence shown here is derived from an EMBL/GenBank/DDBJ whole genome shotgun (WGS) entry which is preliminary data.</text>
</comment>
<dbReference type="InterPro" id="IPR036390">
    <property type="entry name" value="WH_DNA-bd_sf"/>
</dbReference>
<keyword evidence="3" id="KW-0238">DNA-binding</keyword>
<comment type="similarity">
    <text evidence="1">Belongs to the LysR transcriptional regulatory family.</text>
</comment>
<evidence type="ECO:0000256" key="3">
    <source>
        <dbReference type="ARBA" id="ARBA00023125"/>
    </source>
</evidence>
<dbReference type="SUPFAM" id="SSF46785">
    <property type="entry name" value="Winged helix' DNA-binding domain"/>
    <property type="match status" value="1"/>
</dbReference>
<protein>
    <submittedName>
        <fullName evidence="6">LysR family transcriptional regulator</fullName>
    </submittedName>
</protein>
<dbReference type="Pfam" id="PF00126">
    <property type="entry name" value="HTH_1"/>
    <property type="match status" value="1"/>
</dbReference>
<dbReference type="InterPro" id="IPR036388">
    <property type="entry name" value="WH-like_DNA-bd_sf"/>
</dbReference>
<accession>A0ABY2Q3B8</accession>
<dbReference type="PRINTS" id="PR00039">
    <property type="entry name" value="HTHLYSR"/>
</dbReference>
<keyword evidence="4" id="KW-0804">Transcription</keyword>
<evidence type="ECO:0000313" key="7">
    <source>
        <dbReference type="Proteomes" id="UP000306441"/>
    </source>
</evidence>
<sequence length="297" mass="33106">MSTFNYNHLRYFWAVAHDGNLTRAAKRLNLTQSALSVQIRKLEARLGHALFERRGRQLHLTEAGRIALDHADAIFAAGEELIGTLRNTGEIRRVLRVGALATLSRNFQMAFLKPLLGRNDIELVLRSGSSSELFQSLEALSLDVVLVNQTPERDQLTRFVAHRLAEQPVSLIGTRARLGKIRKDDLAERLSSNPIILPTTDSSVKIGFDALVDRLGIRPQIVAEVEDMAMMRLLAREDIGLAVLPPIVVKDELESGVLVEADRLPGISETFFAVTMERRFPNPLLKPLLARNLLNLA</sequence>
<feature type="domain" description="HTH lysR-type" evidence="5">
    <location>
        <begin position="4"/>
        <end position="61"/>
    </location>
</feature>
<proteinExistence type="inferred from homology"/>
<dbReference type="Proteomes" id="UP000306441">
    <property type="component" value="Unassembled WGS sequence"/>
</dbReference>
<gene>
    <name evidence="6" type="ORF">E6C48_18140</name>
</gene>
<evidence type="ECO:0000259" key="5">
    <source>
        <dbReference type="PROSITE" id="PS50931"/>
    </source>
</evidence>
<evidence type="ECO:0000256" key="4">
    <source>
        <dbReference type="ARBA" id="ARBA00023163"/>
    </source>
</evidence>
<dbReference type="PANTHER" id="PTHR30126:SF98">
    <property type="entry name" value="HTH-TYPE TRANSCRIPTIONAL ACTIVATOR BAUR"/>
    <property type="match status" value="1"/>
</dbReference>
<dbReference type="Gene3D" id="3.40.190.290">
    <property type="match status" value="1"/>
</dbReference>
<name>A0ABY2Q3B8_9HYPH</name>
<dbReference type="CDD" id="cd05466">
    <property type="entry name" value="PBP2_LTTR_substrate"/>
    <property type="match status" value="1"/>
</dbReference>
<reference evidence="6 7" key="1">
    <citation type="submission" date="2019-04" db="EMBL/GenBank/DDBJ databases">
        <title>Mesorhizobium composti sp. nov., isolated from compost.</title>
        <authorList>
            <person name="Lin S.-Y."/>
            <person name="Hameed A."/>
            <person name="Hsieh Y.-T."/>
            <person name="Young C.-C."/>
        </authorList>
    </citation>
    <scope>NUCLEOTIDE SEQUENCE [LARGE SCALE GENOMIC DNA]</scope>
    <source>
        <strain evidence="6 7">CC-YTH430</strain>
    </source>
</reference>
<dbReference type="InterPro" id="IPR005119">
    <property type="entry name" value="LysR_subst-bd"/>
</dbReference>
<keyword evidence="2" id="KW-0805">Transcription regulation</keyword>
<keyword evidence="7" id="KW-1185">Reference proteome</keyword>
<dbReference type="PANTHER" id="PTHR30126">
    <property type="entry name" value="HTH-TYPE TRANSCRIPTIONAL REGULATOR"/>
    <property type="match status" value="1"/>
</dbReference>
<dbReference type="PROSITE" id="PS50931">
    <property type="entry name" value="HTH_LYSR"/>
    <property type="match status" value="1"/>
</dbReference>
<evidence type="ECO:0000256" key="2">
    <source>
        <dbReference type="ARBA" id="ARBA00023015"/>
    </source>
</evidence>
<dbReference type="EMBL" id="SSNY01000011">
    <property type="protein sequence ID" value="THF55540.1"/>
    <property type="molecule type" value="Genomic_DNA"/>
</dbReference>
<dbReference type="SUPFAM" id="SSF53850">
    <property type="entry name" value="Periplasmic binding protein-like II"/>
    <property type="match status" value="1"/>
</dbReference>
<dbReference type="Pfam" id="PF03466">
    <property type="entry name" value="LysR_substrate"/>
    <property type="match status" value="1"/>
</dbReference>